<dbReference type="AlphaFoldDB" id="A0A382LB96"/>
<dbReference type="PANTHER" id="PTHR11918:SF45">
    <property type="entry name" value="THREONYLCARBAMOYLADENOSINE TRNA METHYLTHIOTRANSFERASE"/>
    <property type="match status" value="1"/>
</dbReference>
<evidence type="ECO:0000256" key="3">
    <source>
        <dbReference type="ARBA" id="ARBA00022679"/>
    </source>
</evidence>
<keyword evidence="4" id="KW-0949">S-adenosyl-L-methionine</keyword>
<dbReference type="InterPro" id="IPR058240">
    <property type="entry name" value="rSAM_sf"/>
</dbReference>
<dbReference type="PANTHER" id="PTHR11918">
    <property type="entry name" value="RADICAL SAM PROTEINS"/>
    <property type="match status" value="1"/>
</dbReference>
<dbReference type="InterPro" id="IPR006638">
    <property type="entry name" value="Elp3/MiaA/NifB-like_rSAM"/>
</dbReference>
<evidence type="ECO:0000256" key="2">
    <source>
        <dbReference type="ARBA" id="ARBA00022485"/>
    </source>
</evidence>
<evidence type="ECO:0000256" key="7">
    <source>
        <dbReference type="ARBA" id="ARBA00023014"/>
    </source>
</evidence>
<dbReference type="PROSITE" id="PS51449">
    <property type="entry name" value="MTTASE_N"/>
    <property type="match status" value="1"/>
</dbReference>
<evidence type="ECO:0000313" key="10">
    <source>
        <dbReference type="EMBL" id="SVC33919.1"/>
    </source>
</evidence>
<dbReference type="GO" id="GO:0046872">
    <property type="term" value="F:metal ion binding"/>
    <property type="evidence" value="ECO:0007669"/>
    <property type="project" value="UniProtKB-KW"/>
</dbReference>
<dbReference type="InterPro" id="IPR013848">
    <property type="entry name" value="Methylthiotransferase_N"/>
</dbReference>
<dbReference type="Pfam" id="PF00919">
    <property type="entry name" value="UPF0004"/>
    <property type="match status" value="1"/>
</dbReference>
<reference evidence="10" key="1">
    <citation type="submission" date="2018-05" db="EMBL/GenBank/DDBJ databases">
        <authorList>
            <person name="Lanie J.A."/>
            <person name="Ng W.-L."/>
            <person name="Kazmierczak K.M."/>
            <person name="Andrzejewski T.M."/>
            <person name="Davidsen T.M."/>
            <person name="Wayne K.J."/>
            <person name="Tettelin H."/>
            <person name="Glass J.I."/>
            <person name="Rusch D."/>
            <person name="Podicherti R."/>
            <person name="Tsui H.-C.T."/>
            <person name="Winkler M.E."/>
        </authorList>
    </citation>
    <scope>NUCLEOTIDE SEQUENCE</scope>
</reference>
<comment type="cofactor">
    <cofactor evidence="1">
        <name>[4Fe-4S] cluster</name>
        <dbReference type="ChEBI" id="CHEBI:49883"/>
    </cofactor>
</comment>
<dbReference type="CDD" id="cd01335">
    <property type="entry name" value="Radical_SAM"/>
    <property type="match status" value="1"/>
</dbReference>
<dbReference type="SMART" id="SM00729">
    <property type="entry name" value="Elp3"/>
    <property type="match status" value="1"/>
</dbReference>
<evidence type="ECO:0000256" key="6">
    <source>
        <dbReference type="ARBA" id="ARBA00023004"/>
    </source>
</evidence>
<keyword evidence="6" id="KW-0408">Iron</keyword>
<dbReference type="InterPro" id="IPR020612">
    <property type="entry name" value="Methylthiotransferase_CS"/>
</dbReference>
<keyword evidence="7" id="KW-0411">Iron-sulfur</keyword>
<dbReference type="NCBIfam" id="TIGR00089">
    <property type="entry name" value="MiaB/RimO family radical SAM methylthiotransferase"/>
    <property type="match status" value="1"/>
</dbReference>
<dbReference type="Gene3D" id="3.40.50.12160">
    <property type="entry name" value="Methylthiotransferase, N-terminal domain"/>
    <property type="match status" value="1"/>
</dbReference>
<keyword evidence="5" id="KW-0479">Metal-binding</keyword>
<dbReference type="InterPro" id="IPR007197">
    <property type="entry name" value="rSAM"/>
</dbReference>
<dbReference type="GO" id="GO:0035598">
    <property type="term" value="F:tRNA (N(6)-L-threonylcarbamoyladenosine(37)-C(2))-methylthiotransferase activity"/>
    <property type="evidence" value="ECO:0007669"/>
    <property type="project" value="TreeGrafter"/>
</dbReference>
<evidence type="ECO:0000259" key="9">
    <source>
        <dbReference type="PROSITE" id="PS51918"/>
    </source>
</evidence>
<evidence type="ECO:0000256" key="5">
    <source>
        <dbReference type="ARBA" id="ARBA00022723"/>
    </source>
</evidence>
<evidence type="ECO:0000259" key="8">
    <source>
        <dbReference type="PROSITE" id="PS51449"/>
    </source>
</evidence>
<keyword evidence="2" id="KW-0004">4Fe-4S</keyword>
<dbReference type="PROSITE" id="PS01278">
    <property type="entry name" value="MTTASE_RADICAL"/>
    <property type="match status" value="1"/>
</dbReference>
<dbReference type="FunFam" id="3.40.50.12160:FF:000003">
    <property type="entry name" value="CDK5 regulatory subunit-associated protein 1"/>
    <property type="match status" value="1"/>
</dbReference>
<protein>
    <submittedName>
        <fullName evidence="10">Uncharacterized protein</fullName>
    </submittedName>
</protein>
<name>A0A382LB96_9ZZZZ</name>
<dbReference type="SUPFAM" id="SSF102114">
    <property type="entry name" value="Radical SAM enzymes"/>
    <property type="match status" value="1"/>
</dbReference>
<evidence type="ECO:0000256" key="1">
    <source>
        <dbReference type="ARBA" id="ARBA00001966"/>
    </source>
</evidence>
<feature type="non-terminal residue" evidence="10">
    <location>
        <position position="332"/>
    </location>
</feature>
<dbReference type="EMBL" id="UINC01085934">
    <property type="protein sequence ID" value="SVC33919.1"/>
    <property type="molecule type" value="Genomic_DNA"/>
</dbReference>
<dbReference type="InterPro" id="IPR023404">
    <property type="entry name" value="rSAM_horseshoe"/>
</dbReference>
<dbReference type="GO" id="GO:0051539">
    <property type="term" value="F:4 iron, 4 sulfur cluster binding"/>
    <property type="evidence" value="ECO:0007669"/>
    <property type="project" value="UniProtKB-KW"/>
</dbReference>
<feature type="domain" description="MTTase N-terminal" evidence="8">
    <location>
        <begin position="1"/>
        <end position="113"/>
    </location>
</feature>
<accession>A0A382LB96</accession>
<gene>
    <name evidence="10" type="ORF">METZ01_LOCUS286773</name>
</gene>
<dbReference type="Gene3D" id="3.80.30.20">
    <property type="entry name" value="tm_1862 like domain"/>
    <property type="match status" value="1"/>
</dbReference>
<dbReference type="SFLD" id="SFLDG01082">
    <property type="entry name" value="B12-binding_domain_containing"/>
    <property type="match status" value="1"/>
</dbReference>
<dbReference type="Pfam" id="PF04055">
    <property type="entry name" value="Radical_SAM"/>
    <property type="match status" value="1"/>
</dbReference>
<sequence length="332" mass="37709">MKVYIETHGCKLNIADSQRIADQLLEQGMKISDNILDTDVYLLNTCTVTQSADKKARNKLRNIRKKTPNVHIVATGCYVERNMKEVIDLGIADTVVGNFSKENLSTIISNKFSKKLVDKQEISINNLLLGRTRASIAIQKGCNQICSYCIVPKVRGREKSISKTVIISRIKKLEKFGCKEVVLTGTQLGTYGYDLTDHSLHSLLKQILDETNIERIRLSSVQPHEFSDQLFALWNHKKYRLRLCPHFHIPLQSGSDKILKSMRRKYTTETFLSVVEKIKKNINNSTITTDIIVGFPGENSEDHNLTKTLLLNSLIKEIHVFPYSKRPGTSAY</sequence>
<proteinExistence type="predicted"/>
<evidence type="ECO:0000256" key="4">
    <source>
        <dbReference type="ARBA" id="ARBA00022691"/>
    </source>
</evidence>
<dbReference type="InterPro" id="IPR005839">
    <property type="entry name" value="Methylthiotransferase"/>
</dbReference>
<dbReference type="InterPro" id="IPR038135">
    <property type="entry name" value="Methylthiotransferase_N_sf"/>
</dbReference>
<keyword evidence="3" id="KW-0808">Transferase</keyword>
<dbReference type="SFLD" id="SFLDS00029">
    <property type="entry name" value="Radical_SAM"/>
    <property type="match status" value="1"/>
</dbReference>
<organism evidence="10">
    <name type="scientific">marine metagenome</name>
    <dbReference type="NCBI Taxonomy" id="408172"/>
    <lineage>
        <taxon>unclassified sequences</taxon>
        <taxon>metagenomes</taxon>
        <taxon>ecological metagenomes</taxon>
    </lineage>
</organism>
<feature type="domain" description="Radical SAM core" evidence="9">
    <location>
        <begin position="128"/>
        <end position="332"/>
    </location>
</feature>
<dbReference type="PROSITE" id="PS51918">
    <property type="entry name" value="RADICAL_SAM"/>
    <property type="match status" value="1"/>
</dbReference>